<evidence type="ECO:0000256" key="7">
    <source>
        <dbReference type="ARBA" id="ARBA00022737"/>
    </source>
</evidence>
<dbReference type="SUPFAM" id="SSF81653">
    <property type="entry name" value="Calcium ATPase, transduction domain A"/>
    <property type="match status" value="1"/>
</dbReference>
<dbReference type="GO" id="GO:0005886">
    <property type="term" value="C:plasma membrane"/>
    <property type="evidence" value="ECO:0007669"/>
    <property type="project" value="UniProtKB-SubCell"/>
</dbReference>
<evidence type="ECO:0000256" key="10">
    <source>
        <dbReference type="ARBA" id="ARBA00037238"/>
    </source>
</evidence>
<feature type="transmembrane region" description="Helical" evidence="12">
    <location>
        <begin position="267"/>
        <end position="288"/>
    </location>
</feature>
<keyword evidence="7" id="KW-0677">Repeat</keyword>
<dbReference type="Proteomes" id="UP000734854">
    <property type="component" value="Unassembled WGS sequence"/>
</dbReference>
<comment type="function">
    <text evidence="10">Mediates both low-affinity uptake and efflux of sugar across the plasma membrane.</text>
</comment>
<feature type="transmembrane region" description="Helical" evidence="12">
    <location>
        <begin position="200"/>
        <end position="222"/>
    </location>
</feature>
<feature type="transmembrane region" description="Helical" evidence="12">
    <location>
        <begin position="135"/>
        <end position="153"/>
    </location>
</feature>
<organism evidence="14 15">
    <name type="scientific">Zingiber officinale</name>
    <name type="common">Ginger</name>
    <name type="synonym">Amomum zingiber</name>
    <dbReference type="NCBI Taxonomy" id="94328"/>
    <lineage>
        <taxon>Eukaryota</taxon>
        <taxon>Viridiplantae</taxon>
        <taxon>Streptophyta</taxon>
        <taxon>Embryophyta</taxon>
        <taxon>Tracheophyta</taxon>
        <taxon>Spermatophyta</taxon>
        <taxon>Magnoliopsida</taxon>
        <taxon>Liliopsida</taxon>
        <taxon>Zingiberales</taxon>
        <taxon>Zingiberaceae</taxon>
        <taxon>Zingiber</taxon>
    </lineage>
</organism>
<evidence type="ECO:0000313" key="14">
    <source>
        <dbReference type="EMBL" id="KAG6500345.1"/>
    </source>
</evidence>
<feature type="transmembrane region" description="Helical" evidence="12">
    <location>
        <begin position="174"/>
        <end position="194"/>
    </location>
</feature>
<dbReference type="Gene3D" id="2.70.150.10">
    <property type="entry name" value="Calcium-transporting ATPase, cytoplasmic transduction domain A"/>
    <property type="match status" value="1"/>
</dbReference>
<comment type="subcellular location">
    <subcellularLocation>
        <location evidence="1">Cell membrane</location>
        <topology evidence="1">Multi-pass membrane protein</topology>
    </subcellularLocation>
</comment>
<keyword evidence="5 12" id="KW-0762">Sugar transport</keyword>
<feature type="transmembrane region" description="Helical" evidence="12">
    <location>
        <begin position="242"/>
        <end position="261"/>
    </location>
</feature>
<comment type="subunit">
    <text evidence="11">Forms homooligomers and/or heterooligomers.</text>
</comment>
<dbReference type="EMBL" id="JACMSC010000011">
    <property type="protein sequence ID" value="KAG6500345.1"/>
    <property type="molecule type" value="Genomic_DNA"/>
</dbReference>
<accession>A0A8J5G2J9</accession>
<dbReference type="FunFam" id="1.20.1280.290:FF:000002">
    <property type="entry name" value="Bidirectional sugar transporter SWEET"/>
    <property type="match status" value="1"/>
</dbReference>
<dbReference type="InterPro" id="IPR059000">
    <property type="entry name" value="ATPase_P-type_domA"/>
</dbReference>
<protein>
    <recommendedName>
        <fullName evidence="12">Bidirectional sugar transporter SWEET</fullName>
    </recommendedName>
</protein>
<gene>
    <name evidence="14" type="ORF">ZIOFF_040190</name>
</gene>
<dbReference type="Pfam" id="PF00122">
    <property type="entry name" value="E1-E2_ATPase"/>
    <property type="match status" value="1"/>
</dbReference>
<dbReference type="InterPro" id="IPR047664">
    <property type="entry name" value="SWEET"/>
</dbReference>
<evidence type="ECO:0000256" key="6">
    <source>
        <dbReference type="ARBA" id="ARBA00022692"/>
    </source>
</evidence>
<comment type="similarity">
    <text evidence="2 12">Belongs to the SWEET sugar transporter family.</text>
</comment>
<evidence type="ECO:0000256" key="8">
    <source>
        <dbReference type="ARBA" id="ARBA00022989"/>
    </source>
</evidence>
<keyword evidence="6 12" id="KW-0812">Transmembrane</keyword>
<dbReference type="GO" id="GO:0051119">
    <property type="term" value="F:sugar transmembrane transporter activity"/>
    <property type="evidence" value="ECO:0007669"/>
    <property type="project" value="InterPro"/>
</dbReference>
<comment type="function">
    <text evidence="12">Mediates both low-affinity uptake and efflux of sugar across the membrane.</text>
</comment>
<proteinExistence type="inferred from homology"/>
<dbReference type="Pfam" id="PF03083">
    <property type="entry name" value="MtN3_slv"/>
    <property type="match status" value="2"/>
</dbReference>
<dbReference type="PANTHER" id="PTHR10791:SF30">
    <property type="entry name" value="SUGAR TRANSPORTER SWEET1"/>
    <property type="match status" value="1"/>
</dbReference>
<feature type="domain" description="P-type ATPase A" evidence="13">
    <location>
        <begin position="25"/>
        <end position="89"/>
    </location>
</feature>
<evidence type="ECO:0000256" key="5">
    <source>
        <dbReference type="ARBA" id="ARBA00022597"/>
    </source>
</evidence>
<dbReference type="InterPro" id="IPR004316">
    <property type="entry name" value="SWEET_rpt"/>
</dbReference>
<evidence type="ECO:0000256" key="2">
    <source>
        <dbReference type="ARBA" id="ARBA00007809"/>
    </source>
</evidence>
<sequence length="306" mass="34464">MLDQDDNISFHRISIEVIRGNNRKVELQQGGGTFKSTEWRNLRVGDIVKVEKDNFVPADLVVLSSSYDDGICYVETMNLDGETNLKLKQSIEEKEALEQKRVPAWKSRGVIAIPFRHHILFVNNTILKMIANQSMIRTIIGVTGNVISCGLFLSPMPTYIQIIKSKDVKKFSPIPYLATLLNCLLWFFYGLPIVHPNSLLVITINGIGIAFEVFYLTVFLIYASRQGRKLVIQTKSVEFMPFTLSLASFLNGVCWTSYGFLPFDINLLVPNGLGTLFGLAQLILYACYFKSTPNKNAQADQLELPV</sequence>
<dbReference type="AlphaFoldDB" id="A0A8J5G2J9"/>
<keyword evidence="8 12" id="KW-1133">Transmembrane helix</keyword>
<keyword evidence="15" id="KW-1185">Reference proteome</keyword>
<name>A0A8J5G2J9_ZINOF</name>
<dbReference type="PANTHER" id="PTHR10791">
    <property type="entry name" value="RAG1-ACTIVATING PROTEIN 1"/>
    <property type="match status" value="1"/>
</dbReference>
<evidence type="ECO:0000256" key="4">
    <source>
        <dbReference type="ARBA" id="ARBA00022475"/>
    </source>
</evidence>
<keyword evidence="4" id="KW-1003">Cell membrane</keyword>
<keyword evidence="3 12" id="KW-0813">Transport</keyword>
<comment type="caution">
    <text evidence="14">The sequence shown here is derived from an EMBL/GenBank/DDBJ whole genome shotgun (WGS) entry which is preliminary data.</text>
</comment>
<evidence type="ECO:0000259" key="13">
    <source>
        <dbReference type="Pfam" id="PF00122"/>
    </source>
</evidence>
<evidence type="ECO:0000256" key="3">
    <source>
        <dbReference type="ARBA" id="ARBA00022448"/>
    </source>
</evidence>
<reference evidence="14 15" key="1">
    <citation type="submission" date="2020-08" db="EMBL/GenBank/DDBJ databases">
        <title>Plant Genome Project.</title>
        <authorList>
            <person name="Zhang R.-G."/>
        </authorList>
    </citation>
    <scope>NUCLEOTIDE SEQUENCE [LARGE SCALE GENOMIC DNA]</scope>
    <source>
        <tissue evidence="14">Rhizome</tissue>
    </source>
</reference>
<comment type="caution">
    <text evidence="12">Lacks conserved residue(s) required for the propagation of feature annotation.</text>
</comment>
<evidence type="ECO:0000256" key="1">
    <source>
        <dbReference type="ARBA" id="ARBA00004651"/>
    </source>
</evidence>
<keyword evidence="9 12" id="KW-0472">Membrane</keyword>
<dbReference type="InterPro" id="IPR008250">
    <property type="entry name" value="ATPase_P-typ_transduc_dom_A_sf"/>
</dbReference>
<evidence type="ECO:0000313" key="15">
    <source>
        <dbReference type="Proteomes" id="UP000734854"/>
    </source>
</evidence>
<evidence type="ECO:0000256" key="9">
    <source>
        <dbReference type="ARBA" id="ARBA00023136"/>
    </source>
</evidence>
<dbReference type="FunFam" id="1.20.1280.290:FF:000001">
    <property type="entry name" value="Bidirectional sugar transporter SWEET"/>
    <property type="match status" value="1"/>
</dbReference>
<evidence type="ECO:0000256" key="11">
    <source>
        <dbReference type="ARBA" id="ARBA00038715"/>
    </source>
</evidence>
<evidence type="ECO:0000256" key="12">
    <source>
        <dbReference type="RuleBase" id="RU910715"/>
    </source>
</evidence>
<dbReference type="Gene3D" id="1.20.1280.290">
    <property type="match status" value="2"/>
</dbReference>